<organism evidence="1 2">
    <name type="scientific">Homarus americanus</name>
    <name type="common">American lobster</name>
    <dbReference type="NCBI Taxonomy" id="6706"/>
    <lineage>
        <taxon>Eukaryota</taxon>
        <taxon>Metazoa</taxon>
        <taxon>Ecdysozoa</taxon>
        <taxon>Arthropoda</taxon>
        <taxon>Crustacea</taxon>
        <taxon>Multicrustacea</taxon>
        <taxon>Malacostraca</taxon>
        <taxon>Eumalacostraca</taxon>
        <taxon>Eucarida</taxon>
        <taxon>Decapoda</taxon>
        <taxon>Pleocyemata</taxon>
        <taxon>Astacidea</taxon>
        <taxon>Nephropoidea</taxon>
        <taxon>Nephropidae</taxon>
        <taxon>Homarus</taxon>
    </lineage>
</organism>
<dbReference type="EMBL" id="JAHLQT010028013">
    <property type="protein sequence ID" value="KAG7162135.1"/>
    <property type="molecule type" value="Genomic_DNA"/>
</dbReference>
<protein>
    <submittedName>
        <fullName evidence="1">Uncharacterized protein</fullName>
    </submittedName>
</protein>
<name>A0A8J5JQC3_HOMAM</name>
<reference evidence="1" key="1">
    <citation type="journal article" date="2021" name="Sci. Adv.">
        <title>The American lobster genome reveals insights on longevity, neural, and immune adaptations.</title>
        <authorList>
            <person name="Polinski J.M."/>
            <person name="Zimin A.V."/>
            <person name="Clark K.F."/>
            <person name="Kohn A.B."/>
            <person name="Sadowski N."/>
            <person name="Timp W."/>
            <person name="Ptitsyn A."/>
            <person name="Khanna P."/>
            <person name="Romanova D.Y."/>
            <person name="Williams P."/>
            <person name="Greenwood S.J."/>
            <person name="Moroz L.L."/>
            <person name="Walt D.R."/>
            <person name="Bodnar A.G."/>
        </authorList>
    </citation>
    <scope>NUCLEOTIDE SEQUENCE</scope>
    <source>
        <strain evidence="1">GMGI-L3</strain>
    </source>
</reference>
<accession>A0A8J5JQC3</accession>
<dbReference type="Proteomes" id="UP000747542">
    <property type="component" value="Unassembled WGS sequence"/>
</dbReference>
<keyword evidence="2" id="KW-1185">Reference proteome</keyword>
<comment type="caution">
    <text evidence="1">The sequence shown here is derived from an EMBL/GenBank/DDBJ whole genome shotgun (WGS) entry which is preliminary data.</text>
</comment>
<dbReference type="AlphaFoldDB" id="A0A8J5JQC3"/>
<evidence type="ECO:0000313" key="2">
    <source>
        <dbReference type="Proteomes" id="UP000747542"/>
    </source>
</evidence>
<evidence type="ECO:0000313" key="1">
    <source>
        <dbReference type="EMBL" id="KAG7162135.1"/>
    </source>
</evidence>
<gene>
    <name evidence="1" type="ORF">Hamer_G010796</name>
</gene>
<proteinExistence type="predicted"/>
<sequence>MNCEETNLNSEKLMIPLKDSLYLSFFPECRWIRFVIFGNSSHTCSFNITDRFVIFNCNNNEAGNYTIIECDKEVWLDIFIVASNSSNNVTLTLVLKDNKVAYADYTINSGLSHPLHINVSNSTGTRLALNCPHKYCLLSPSQLDRVGDAEKGIRSFYVRAEDNTTMVIIHLKNNKVNFSVHHLSSWQRVDTVSFASDFRVN</sequence>